<feature type="region of interest" description="Disordered" evidence="18">
    <location>
        <begin position="172"/>
        <end position="215"/>
    </location>
</feature>
<dbReference type="RefSeq" id="XP_056482405.1">
    <property type="nucleotide sequence ID" value="XM_056636375.1"/>
</dbReference>
<evidence type="ECO:0000313" key="22">
    <source>
        <dbReference type="EMBL" id="KAJ5378619.1"/>
    </source>
</evidence>
<evidence type="ECO:0000256" key="4">
    <source>
        <dbReference type="ARBA" id="ARBA00004614"/>
    </source>
</evidence>
<keyword evidence="16" id="KW-1015">Disulfide bond</keyword>
<dbReference type="Gene3D" id="2.70.130.10">
    <property type="entry name" value="Mannose-6-phosphate receptor binding domain"/>
    <property type="match status" value="1"/>
</dbReference>
<dbReference type="Proteomes" id="UP001147747">
    <property type="component" value="Unassembled WGS sequence"/>
</dbReference>
<dbReference type="PROSITE" id="PS51914">
    <property type="entry name" value="MRH"/>
    <property type="match status" value="1"/>
</dbReference>
<keyword evidence="8 19" id="KW-0812">Transmembrane</keyword>
<proteinExistence type="inferred from homology"/>
<evidence type="ECO:0000256" key="11">
    <source>
        <dbReference type="ARBA" id="ARBA00022989"/>
    </source>
</evidence>
<keyword evidence="12" id="KW-0072">Autophagy</keyword>
<dbReference type="InterPro" id="IPR044865">
    <property type="entry name" value="MRH_dom"/>
</dbReference>
<evidence type="ECO:0000256" key="19">
    <source>
        <dbReference type="SAM" id="Phobius"/>
    </source>
</evidence>
<evidence type="ECO:0000256" key="6">
    <source>
        <dbReference type="ARBA" id="ARBA00013776"/>
    </source>
</evidence>
<dbReference type="Pfam" id="PF09451">
    <property type="entry name" value="ATG27"/>
    <property type="match status" value="1"/>
</dbReference>
<dbReference type="GO" id="GO:0000139">
    <property type="term" value="C:Golgi membrane"/>
    <property type="evidence" value="ECO:0007669"/>
    <property type="project" value="UniProtKB-SubCell"/>
</dbReference>
<dbReference type="PANTHER" id="PTHR15071">
    <property type="entry name" value="MANNOSE-6-PHOSPHATE RECEPTOR FAMILY MEMBER"/>
    <property type="match status" value="1"/>
</dbReference>
<reference evidence="22" key="2">
    <citation type="journal article" date="2023" name="IMA Fungus">
        <title>Comparative genomic study of the Penicillium genus elucidates a diverse pangenome and 15 lateral gene transfer events.</title>
        <authorList>
            <person name="Petersen C."/>
            <person name="Sorensen T."/>
            <person name="Nielsen M.R."/>
            <person name="Sondergaard T.E."/>
            <person name="Sorensen J.L."/>
            <person name="Fitzpatrick D.A."/>
            <person name="Frisvad J.C."/>
            <person name="Nielsen K.L."/>
        </authorList>
    </citation>
    <scope>NUCLEOTIDE SEQUENCE</scope>
    <source>
        <strain evidence="22">IBT 29677</strain>
    </source>
</reference>
<evidence type="ECO:0000256" key="10">
    <source>
        <dbReference type="ARBA" id="ARBA00022927"/>
    </source>
</evidence>
<dbReference type="OrthoDB" id="29460at2759"/>
<feature type="domain" description="MRH" evidence="21">
    <location>
        <begin position="25"/>
        <end position="241"/>
    </location>
</feature>
<keyword evidence="11 19" id="KW-1133">Transmembrane helix</keyword>
<evidence type="ECO:0000256" key="1">
    <source>
        <dbReference type="ARBA" id="ARBA00004304"/>
    </source>
</evidence>
<evidence type="ECO:0000256" key="14">
    <source>
        <dbReference type="ARBA" id="ARBA00023128"/>
    </source>
</evidence>
<comment type="similarity">
    <text evidence="5">Belongs to the ATG27 family.</text>
</comment>
<dbReference type="EMBL" id="JAPZBU010000011">
    <property type="protein sequence ID" value="KAJ5378619.1"/>
    <property type="molecule type" value="Genomic_DNA"/>
</dbReference>
<protein>
    <recommendedName>
        <fullName evidence="6">Autophagy-related protein 27</fullName>
    </recommendedName>
</protein>
<keyword evidence="9 20" id="KW-0732">Signal</keyword>
<keyword evidence="23" id="KW-1185">Reference proteome</keyword>
<evidence type="ECO:0000256" key="16">
    <source>
        <dbReference type="ARBA" id="ARBA00023157"/>
    </source>
</evidence>
<feature type="compositionally biased region" description="Basic and acidic residues" evidence="18">
    <location>
        <begin position="191"/>
        <end position="210"/>
    </location>
</feature>
<feature type="signal peptide" evidence="20">
    <location>
        <begin position="1"/>
        <end position="22"/>
    </location>
</feature>
<evidence type="ECO:0000256" key="20">
    <source>
        <dbReference type="SAM" id="SignalP"/>
    </source>
</evidence>
<evidence type="ECO:0000256" key="9">
    <source>
        <dbReference type="ARBA" id="ARBA00022729"/>
    </source>
</evidence>
<dbReference type="GO" id="GO:0034045">
    <property type="term" value="C:phagophore assembly site membrane"/>
    <property type="evidence" value="ECO:0007669"/>
    <property type="project" value="UniProtKB-SubCell"/>
</dbReference>
<dbReference type="InterPro" id="IPR018939">
    <property type="entry name" value="Autophagy-rel_prot_27"/>
</dbReference>
<name>A0A9W9SJY6_9EURO</name>
<evidence type="ECO:0000256" key="15">
    <source>
        <dbReference type="ARBA" id="ARBA00023136"/>
    </source>
</evidence>
<evidence type="ECO:0000313" key="23">
    <source>
        <dbReference type="Proteomes" id="UP001147747"/>
    </source>
</evidence>
<gene>
    <name evidence="22" type="ORF">N7509_011738</name>
</gene>
<keyword evidence="17" id="KW-0968">Cytoplasmic vesicle</keyword>
<dbReference type="PANTHER" id="PTHR15071:SF13">
    <property type="entry name" value="AUTOPHAGY-RELATED PROTEIN 27"/>
    <property type="match status" value="1"/>
</dbReference>
<evidence type="ECO:0000256" key="7">
    <source>
        <dbReference type="ARBA" id="ARBA00022448"/>
    </source>
</evidence>
<dbReference type="SUPFAM" id="SSF50911">
    <property type="entry name" value="Mannose 6-phosphate receptor domain"/>
    <property type="match status" value="1"/>
</dbReference>
<evidence type="ECO:0000256" key="5">
    <source>
        <dbReference type="ARBA" id="ARBA00005363"/>
    </source>
</evidence>
<evidence type="ECO:0000256" key="8">
    <source>
        <dbReference type="ARBA" id="ARBA00022692"/>
    </source>
</evidence>
<evidence type="ECO:0000256" key="3">
    <source>
        <dbReference type="ARBA" id="ARBA00004472"/>
    </source>
</evidence>
<dbReference type="GO" id="GO:0030659">
    <property type="term" value="C:cytoplasmic vesicle membrane"/>
    <property type="evidence" value="ECO:0007669"/>
    <property type="project" value="UniProtKB-SubCell"/>
</dbReference>
<dbReference type="GO" id="GO:0006914">
    <property type="term" value="P:autophagy"/>
    <property type="evidence" value="ECO:0007669"/>
    <property type="project" value="UniProtKB-KW"/>
</dbReference>
<keyword evidence="14" id="KW-0496">Mitochondrion</keyword>
<evidence type="ECO:0000256" key="2">
    <source>
        <dbReference type="ARBA" id="ARBA00004358"/>
    </source>
</evidence>
<dbReference type="AlphaFoldDB" id="A0A9W9SJY6"/>
<organism evidence="22 23">
    <name type="scientific">Penicillium cosmopolitanum</name>
    <dbReference type="NCBI Taxonomy" id="1131564"/>
    <lineage>
        <taxon>Eukaryota</taxon>
        <taxon>Fungi</taxon>
        <taxon>Dikarya</taxon>
        <taxon>Ascomycota</taxon>
        <taxon>Pezizomycotina</taxon>
        <taxon>Eurotiomycetes</taxon>
        <taxon>Eurotiomycetidae</taxon>
        <taxon>Eurotiales</taxon>
        <taxon>Aspergillaceae</taxon>
        <taxon>Penicillium</taxon>
    </lineage>
</organism>
<dbReference type="GO" id="GO:0015031">
    <property type="term" value="P:protein transport"/>
    <property type="evidence" value="ECO:0007669"/>
    <property type="project" value="UniProtKB-KW"/>
</dbReference>
<evidence type="ECO:0000256" key="18">
    <source>
        <dbReference type="SAM" id="MobiDB-lite"/>
    </source>
</evidence>
<evidence type="ECO:0000256" key="17">
    <source>
        <dbReference type="ARBA" id="ARBA00023329"/>
    </source>
</evidence>
<keyword evidence="15 19" id="KW-0472">Membrane</keyword>
<keyword evidence="10" id="KW-0653">Protein transport</keyword>
<accession>A0A9W9SJY6</accession>
<reference evidence="22" key="1">
    <citation type="submission" date="2022-12" db="EMBL/GenBank/DDBJ databases">
        <authorList>
            <person name="Petersen C."/>
        </authorList>
    </citation>
    <scope>NUCLEOTIDE SEQUENCE</scope>
    <source>
        <strain evidence="22">IBT 29677</strain>
    </source>
</reference>
<feature type="chain" id="PRO_5040754082" description="Autophagy-related protein 27" evidence="20">
    <location>
        <begin position="23"/>
        <end position="327"/>
    </location>
</feature>
<keyword evidence="13" id="KW-0333">Golgi apparatus</keyword>
<sequence length="327" mass="36190">MRIQSSKTPILLSALSASFATALTFDCAQIKVNDYKYDLSGLGGVHEIYHLNKTEEYSTNTTYVLDICAPLGKASKRPNGAGSCEYSKNICGFEDLKPSDGNGDQKFGFPIAGLDPMGGGSKDPQFTRLSEIEGSETEGLRLKISGGSWKGEHNDQKAKDAAAVIDFQCDPDRSGLEGLSTKEAQPEDEESEKRRRAEDGEGEGDGKKTSDQSLQYKSFAPNEDGLYVLKLEWRTRYACDEYQRGKEASSNNHWGFFTWMIIIVFLCVAAYLIFGSWLNYNRFGARGWDLLPHGDAIRDVPYLFKDWGRRVVDTLQGSGTRGGYSAV</sequence>
<feature type="transmembrane region" description="Helical" evidence="19">
    <location>
        <begin position="254"/>
        <end position="274"/>
    </location>
</feature>
<dbReference type="InterPro" id="IPR009011">
    <property type="entry name" value="Man6P_isomerase_rcpt-bd_dom_sf"/>
</dbReference>
<keyword evidence="7" id="KW-0813">Transport</keyword>
<dbReference type="GO" id="GO:0031966">
    <property type="term" value="C:mitochondrial membrane"/>
    <property type="evidence" value="ECO:0007669"/>
    <property type="project" value="UniProtKB-SubCell"/>
</dbReference>
<comment type="caution">
    <text evidence="22">The sequence shown here is derived from an EMBL/GenBank/DDBJ whole genome shotgun (WGS) entry which is preliminary data.</text>
</comment>
<evidence type="ECO:0000256" key="13">
    <source>
        <dbReference type="ARBA" id="ARBA00023034"/>
    </source>
</evidence>
<evidence type="ECO:0000256" key="12">
    <source>
        <dbReference type="ARBA" id="ARBA00023006"/>
    </source>
</evidence>
<evidence type="ECO:0000259" key="21">
    <source>
        <dbReference type="PROSITE" id="PS51914"/>
    </source>
</evidence>
<comment type="subcellular location">
    <subcellularLocation>
        <location evidence="2">Cytoplasmic vesicle membrane</location>
        <topology evidence="2">Single-pass type I membrane protein</topology>
    </subcellularLocation>
    <subcellularLocation>
        <location evidence="4">Golgi apparatus membrane</location>
        <topology evidence="4">Single-pass type I membrane protein</topology>
    </subcellularLocation>
    <subcellularLocation>
        <location evidence="1">Mitochondrion membrane</location>
        <topology evidence="1">Single-pass membrane protein</topology>
    </subcellularLocation>
    <subcellularLocation>
        <location evidence="3">Preautophagosomal structure membrane</location>
        <topology evidence="3">Single-pass type I membrane protein</topology>
    </subcellularLocation>
</comment>
<dbReference type="GeneID" id="81375355"/>